<accession>A0A2H4U7R4</accession>
<sequence length="84" mass="9927">MAKKNEEIDIDEEIKRISRKTNVDILKSGRTFDNRIKNLEKEIEKASQTQIKDFDKSKELVGKYLSTDYSSSTIDNYRRKLKKI</sequence>
<organism evidence="1 2">
    <name type="scientific">Methanobrevibacter smithii</name>
    <dbReference type="NCBI Taxonomy" id="2173"/>
    <lineage>
        <taxon>Archaea</taxon>
        <taxon>Methanobacteriati</taxon>
        <taxon>Methanobacteriota</taxon>
        <taxon>Methanomada group</taxon>
        <taxon>Methanobacteria</taxon>
        <taxon>Methanobacteriales</taxon>
        <taxon>Methanobacteriaceae</taxon>
        <taxon>Methanobrevibacter</taxon>
    </lineage>
</organism>
<dbReference type="RefSeq" id="WP_004032987.1">
    <property type="nucleotide sequence ID" value="NZ_AP025586.1"/>
</dbReference>
<gene>
    <name evidence="1" type="ORF">BK798_06875</name>
</gene>
<proteinExistence type="predicted"/>
<reference evidence="1 2" key="1">
    <citation type="submission" date="2016-10" db="EMBL/GenBank/DDBJ databases">
        <authorList>
            <person name="Varghese N."/>
        </authorList>
    </citation>
    <scope>NUCLEOTIDE SEQUENCE [LARGE SCALE GENOMIC DNA]</scope>
    <source>
        <strain evidence="1 2">KB11</strain>
    </source>
</reference>
<dbReference type="Proteomes" id="UP000232133">
    <property type="component" value="Chromosome"/>
</dbReference>
<protein>
    <submittedName>
        <fullName evidence="1">Uncharacterized protein</fullName>
    </submittedName>
</protein>
<evidence type="ECO:0000313" key="1">
    <source>
        <dbReference type="EMBL" id="ATZ60158.1"/>
    </source>
</evidence>
<dbReference type="EMBL" id="CP017803">
    <property type="protein sequence ID" value="ATZ60158.1"/>
    <property type="molecule type" value="Genomic_DNA"/>
</dbReference>
<dbReference type="GeneID" id="71695770"/>
<name>A0A2H4U7R4_METSM</name>
<evidence type="ECO:0000313" key="2">
    <source>
        <dbReference type="Proteomes" id="UP000232133"/>
    </source>
</evidence>
<dbReference type="AlphaFoldDB" id="A0A2H4U7R4"/>